<dbReference type="AlphaFoldDB" id="A0A7U2F3T4"/>
<evidence type="ECO:0000313" key="3">
    <source>
        <dbReference type="Proteomes" id="UP000663193"/>
    </source>
</evidence>
<keyword evidence="1" id="KW-0472">Membrane</keyword>
<keyword evidence="3" id="KW-1185">Reference proteome</keyword>
<proteinExistence type="predicted"/>
<keyword evidence="1" id="KW-0812">Transmembrane</keyword>
<organism evidence="2 3">
    <name type="scientific">Phaeosphaeria nodorum (strain SN15 / ATCC MYA-4574 / FGSC 10173)</name>
    <name type="common">Glume blotch fungus</name>
    <name type="synonym">Parastagonospora nodorum</name>
    <dbReference type="NCBI Taxonomy" id="321614"/>
    <lineage>
        <taxon>Eukaryota</taxon>
        <taxon>Fungi</taxon>
        <taxon>Dikarya</taxon>
        <taxon>Ascomycota</taxon>
        <taxon>Pezizomycotina</taxon>
        <taxon>Dothideomycetes</taxon>
        <taxon>Pleosporomycetidae</taxon>
        <taxon>Pleosporales</taxon>
        <taxon>Pleosporineae</taxon>
        <taxon>Phaeosphaeriaceae</taxon>
        <taxon>Parastagonospora</taxon>
    </lineage>
</organism>
<evidence type="ECO:0000313" key="2">
    <source>
        <dbReference type="EMBL" id="QRC97926.1"/>
    </source>
</evidence>
<gene>
    <name evidence="2" type="ORF">JI435_411270</name>
</gene>
<dbReference type="VEuPathDB" id="FungiDB:JI435_411270"/>
<protein>
    <submittedName>
        <fullName evidence="2">Uncharacterized protein</fullName>
    </submittedName>
</protein>
<evidence type="ECO:0000256" key="1">
    <source>
        <dbReference type="SAM" id="Phobius"/>
    </source>
</evidence>
<dbReference type="EMBL" id="CP069030">
    <property type="protein sequence ID" value="QRC97926.1"/>
    <property type="molecule type" value="Genomic_DNA"/>
</dbReference>
<reference evidence="3" key="1">
    <citation type="journal article" date="2021" name="BMC Genomics">
        <title>Chromosome-level genome assembly and manually-curated proteome of model necrotroph Parastagonospora nodorum Sn15 reveals a genome-wide trove of candidate effector homologs, and redundancy of virulence-related functions within an accessory chromosome.</title>
        <authorList>
            <person name="Bertazzoni S."/>
            <person name="Jones D.A.B."/>
            <person name="Phan H.T."/>
            <person name="Tan K.-C."/>
            <person name="Hane J.K."/>
        </authorList>
    </citation>
    <scope>NUCLEOTIDE SEQUENCE [LARGE SCALE GENOMIC DNA]</scope>
    <source>
        <strain evidence="3">SN15 / ATCC MYA-4574 / FGSC 10173)</strain>
    </source>
</reference>
<name>A0A7U2F3T4_PHANO</name>
<dbReference type="Proteomes" id="UP000663193">
    <property type="component" value="Chromosome 8"/>
</dbReference>
<accession>A0A7U2F3T4</accession>
<keyword evidence="1" id="KW-1133">Transmembrane helix</keyword>
<sequence>MSTEQKSLLAILFAFFWKSFAQTRLVFCFFLDVRFPDVMVFGSVLISLAVQFPDGVGFDFELSGRTIPRCTCFGLFVFPGRIIPRVLLFCFVLLCFALNEISLLGGCGG</sequence>
<feature type="transmembrane region" description="Helical" evidence="1">
    <location>
        <begin position="86"/>
        <end position="107"/>
    </location>
</feature>